<gene>
    <name evidence="1" type="ORF">V1478_017505</name>
</gene>
<sequence>MHSETIPRFYIVMLHARFGSPRNSSEQCYIADKHPAPCALRCSKPGRQNKGYFNCGALNRRQLPLKLHDTYWRTEILHCGGLHYFYGTVA</sequence>
<proteinExistence type="predicted"/>
<evidence type="ECO:0000313" key="1">
    <source>
        <dbReference type="EMBL" id="KAL2712914.1"/>
    </source>
</evidence>
<organism evidence="1 2">
    <name type="scientific">Vespula squamosa</name>
    <name type="common">Southern yellow jacket</name>
    <name type="synonym">Wasp</name>
    <dbReference type="NCBI Taxonomy" id="30214"/>
    <lineage>
        <taxon>Eukaryota</taxon>
        <taxon>Metazoa</taxon>
        <taxon>Ecdysozoa</taxon>
        <taxon>Arthropoda</taxon>
        <taxon>Hexapoda</taxon>
        <taxon>Insecta</taxon>
        <taxon>Pterygota</taxon>
        <taxon>Neoptera</taxon>
        <taxon>Endopterygota</taxon>
        <taxon>Hymenoptera</taxon>
        <taxon>Apocrita</taxon>
        <taxon>Aculeata</taxon>
        <taxon>Vespoidea</taxon>
        <taxon>Vespidae</taxon>
        <taxon>Vespinae</taxon>
        <taxon>Vespula</taxon>
    </lineage>
</organism>
<dbReference type="AlphaFoldDB" id="A0ABD1ZX17"/>
<evidence type="ECO:0000313" key="2">
    <source>
        <dbReference type="Proteomes" id="UP001607302"/>
    </source>
</evidence>
<comment type="caution">
    <text evidence="1">The sequence shown here is derived from an EMBL/GenBank/DDBJ whole genome shotgun (WGS) entry which is preliminary data.</text>
</comment>
<dbReference type="Proteomes" id="UP001607302">
    <property type="component" value="Unassembled WGS sequence"/>
</dbReference>
<dbReference type="EMBL" id="JAUDFV010000164">
    <property type="protein sequence ID" value="KAL2712914.1"/>
    <property type="molecule type" value="Genomic_DNA"/>
</dbReference>
<reference evidence="1 2" key="1">
    <citation type="journal article" date="2024" name="Ann. Entomol. Soc. Am.">
        <title>Genomic analyses of the southern and eastern yellowjacket wasps (Hymenoptera: Vespidae) reveal evolutionary signatures of social life.</title>
        <authorList>
            <person name="Catto M.A."/>
            <person name="Caine P.B."/>
            <person name="Orr S.E."/>
            <person name="Hunt B.G."/>
            <person name="Goodisman M.A.D."/>
        </authorList>
    </citation>
    <scope>NUCLEOTIDE SEQUENCE [LARGE SCALE GENOMIC DNA]</scope>
    <source>
        <strain evidence="1">233</strain>
        <tissue evidence="1">Head and thorax</tissue>
    </source>
</reference>
<protein>
    <submittedName>
        <fullName evidence="1">Uncharacterized protein</fullName>
    </submittedName>
</protein>
<keyword evidence="2" id="KW-1185">Reference proteome</keyword>
<name>A0ABD1ZX17_VESSQ</name>
<accession>A0ABD1ZX17</accession>